<keyword evidence="1" id="KW-0175">Coiled coil</keyword>
<gene>
    <name evidence="3" type="ORF">CQZ99_25490</name>
</gene>
<evidence type="ECO:0000313" key="3">
    <source>
        <dbReference type="EMBL" id="PRC11337.1"/>
    </source>
</evidence>
<feature type="non-terminal residue" evidence="3">
    <location>
        <position position="134"/>
    </location>
</feature>
<keyword evidence="4" id="KW-1185">Reference proteome</keyword>
<feature type="coiled-coil region" evidence="1">
    <location>
        <begin position="44"/>
        <end position="83"/>
    </location>
</feature>
<dbReference type="Proteomes" id="UP000238045">
    <property type="component" value="Unassembled WGS sequence"/>
</dbReference>
<evidence type="ECO:0000256" key="2">
    <source>
        <dbReference type="SAM" id="MobiDB-lite"/>
    </source>
</evidence>
<dbReference type="AlphaFoldDB" id="A0A2S9E8Z5"/>
<evidence type="ECO:0000256" key="1">
    <source>
        <dbReference type="SAM" id="Coils"/>
    </source>
</evidence>
<dbReference type="EMBL" id="PCQL01000042">
    <property type="protein sequence ID" value="PRC11337.1"/>
    <property type="molecule type" value="Genomic_DNA"/>
</dbReference>
<feature type="compositionally biased region" description="Pro residues" evidence="2">
    <location>
        <begin position="117"/>
        <end position="126"/>
    </location>
</feature>
<proteinExistence type="predicted"/>
<accession>A0A2S9E8Z5</accession>
<comment type="caution">
    <text evidence="3">The sequence shown here is derived from an EMBL/GenBank/DDBJ whole genome shotgun (WGS) entry which is preliminary data.</text>
</comment>
<sequence length="134" mass="14311">MGGLWGRAVVGVGRVDSGPAGLYWEAKVATDETKEDPSANRDKVAKLLKELEDAQATGKKQTEQELRNKLNELREELGDEKFKEILEQLKKDAPESVLSLLKALFPDLFPDESTPSVAPPASPPTSPGGGGGGL</sequence>
<feature type="region of interest" description="Disordered" evidence="2">
    <location>
        <begin position="109"/>
        <end position="134"/>
    </location>
</feature>
<organism evidence="3 4">
    <name type="scientific">Pseudomonas poae</name>
    <dbReference type="NCBI Taxonomy" id="200451"/>
    <lineage>
        <taxon>Bacteria</taxon>
        <taxon>Pseudomonadati</taxon>
        <taxon>Pseudomonadota</taxon>
        <taxon>Gammaproteobacteria</taxon>
        <taxon>Pseudomonadales</taxon>
        <taxon>Pseudomonadaceae</taxon>
        <taxon>Pseudomonas</taxon>
    </lineage>
</organism>
<evidence type="ECO:0000313" key="4">
    <source>
        <dbReference type="Proteomes" id="UP000238045"/>
    </source>
</evidence>
<reference evidence="3 4" key="1">
    <citation type="submission" date="2017-09" db="EMBL/GenBank/DDBJ databases">
        <title>Genomic, metabolic, and phenotypic characteristics of bacterial isolates from the natural microbiome of the model nematode Caenorhabditis elegans.</title>
        <authorList>
            <person name="Zimmermann J."/>
            <person name="Obeng N."/>
            <person name="Yang W."/>
            <person name="Obeng O."/>
            <person name="Kissoyan K."/>
            <person name="Pees B."/>
            <person name="Dirksen P."/>
            <person name="Hoppner M."/>
            <person name="Franke A."/>
            <person name="Rosenstiel P."/>
            <person name="Leippe M."/>
            <person name="Dierking K."/>
            <person name="Kaleta C."/>
            <person name="Schulenburg H."/>
        </authorList>
    </citation>
    <scope>NUCLEOTIDE SEQUENCE [LARGE SCALE GENOMIC DNA]</scope>
    <source>
        <strain evidence="3 4">MYb117</strain>
    </source>
</reference>
<protein>
    <submittedName>
        <fullName evidence="3">Uncharacterized protein</fullName>
    </submittedName>
</protein>
<name>A0A2S9E8Z5_9PSED</name>